<organism evidence="1 2">
    <name type="scientific">Fusarium venenatum</name>
    <dbReference type="NCBI Taxonomy" id="56646"/>
    <lineage>
        <taxon>Eukaryota</taxon>
        <taxon>Fungi</taxon>
        <taxon>Dikarya</taxon>
        <taxon>Ascomycota</taxon>
        <taxon>Pezizomycotina</taxon>
        <taxon>Sordariomycetes</taxon>
        <taxon>Hypocreomycetidae</taxon>
        <taxon>Hypocreales</taxon>
        <taxon>Nectriaceae</taxon>
        <taxon>Fusarium</taxon>
    </lineage>
</organism>
<dbReference type="Proteomes" id="UP000245910">
    <property type="component" value="Chromosome III"/>
</dbReference>
<evidence type="ECO:0000313" key="1">
    <source>
        <dbReference type="EMBL" id="CEI70879.1"/>
    </source>
</evidence>
<proteinExistence type="predicted"/>
<evidence type="ECO:0000313" key="2">
    <source>
        <dbReference type="Proteomes" id="UP000245910"/>
    </source>
</evidence>
<dbReference type="EMBL" id="LN649231">
    <property type="protein sequence ID" value="CEI70879.1"/>
    <property type="molecule type" value="Genomic_DNA"/>
</dbReference>
<sequence length="218" mass="24302">MITPRSIAKEGFVDIDREDYKDTPEDEYLKKVQASQLVIIKDKWLDDYKVRGNYIGHLGMSSSSASLLSSEAIELYKQDKLFEVLTGDGAEEACEEAVALDLNSSTALNTLLSIDFEGGDNEIAINNTQNAPSMLRAQGIDSQETQLLQRRVAECYLYLSKPGVSKAIAKYVKYNEAGTFLLSVAEGMQVDHEQVDPATQRRLVMDRIPHLRPCLYGC</sequence>
<keyword evidence="2" id="KW-1185">Reference proteome</keyword>
<reference evidence="2" key="1">
    <citation type="submission" date="2014-10" db="EMBL/GenBank/DDBJ databases">
        <authorList>
            <person name="King R."/>
        </authorList>
    </citation>
    <scope>NUCLEOTIDE SEQUENCE [LARGE SCALE GENOMIC DNA]</scope>
    <source>
        <strain evidence="2">A3/5</strain>
    </source>
</reference>
<dbReference type="AlphaFoldDB" id="A0A2L2TL92"/>
<protein>
    <submittedName>
        <fullName evidence="1">Uncharacterized protein</fullName>
    </submittedName>
</protein>
<accession>A0A2L2TL92</accession>
<name>A0A2L2TL92_9HYPO</name>
<dbReference type="STRING" id="56646.A0A2L2TL92"/>